<reference evidence="3" key="1">
    <citation type="submission" date="2021-02" db="EMBL/GenBank/DDBJ databases">
        <title>Psilocybe cubensis genome.</title>
        <authorList>
            <person name="Mckernan K.J."/>
            <person name="Crawford S."/>
            <person name="Trippe A."/>
            <person name="Kane L.T."/>
            <person name="Mclaughlin S."/>
        </authorList>
    </citation>
    <scope>NUCLEOTIDE SEQUENCE [LARGE SCALE GENOMIC DNA]</scope>
    <source>
        <strain evidence="3">MGC-MH-2018</strain>
    </source>
</reference>
<feature type="region of interest" description="Disordered" evidence="1">
    <location>
        <begin position="1648"/>
        <end position="1692"/>
    </location>
</feature>
<feature type="compositionally biased region" description="Low complexity" evidence="1">
    <location>
        <begin position="442"/>
        <end position="451"/>
    </location>
</feature>
<protein>
    <recommendedName>
        <fullName evidence="2">START domain-containing protein</fullName>
    </recommendedName>
</protein>
<feature type="compositionally biased region" description="Low complexity" evidence="1">
    <location>
        <begin position="704"/>
        <end position="716"/>
    </location>
</feature>
<feature type="region of interest" description="Disordered" evidence="1">
    <location>
        <begin position="33"/>
        <end position="54"/>
    </location>
</feature>
<dbReference type="InterPro" id="IPR023393">
    <property type="entry name" value="START-like_dom_sf"/>
</dbReference>
<dbReference type="PANTHER" id="PTHR19308:SF54">
    <property type="entry name" value="START DOMAIN-CONTAINING PROTEIN"/>
    <property type="match status" value="1"/>
</dbReference>
<feature type="region of interest" description="Disordered" evidence="1">
    <location>
        <begin position="1981"/>
        <end position="2009"/>
    </location>
</feature>
<feature type="compositionally biased region" description="Basic residues" evidence="1">
    <location>
        <begin position="1326"/>
        <end position="1335"/>
    </location>
</feature>
<feature type="compositionally biased region" description="Low complexity" evidence="1">
    <location>
        <begin position="1405"/>
        <end position="1437"/>
    </location>
</feature>
<evidence type="ECO:0000256" key="1">
    <source>
        <dbReference type="SAM" id="MobiDB-lite"/>
    </source>
</evidence>
<feature type="region of interest" description="Disordered" evidence="1">
    <location>
        <begin position="1278"/>
        <end position="1472"/>
    </location>
</feature>
<feature type="region of interest" description="Disordered" evidence="1">
    <location>
        <begin position="702"/>
        <end position="728"/>
    </location>
</feature>
<feature type="compositionally biased region" description="Basic and acidic residues" evidence="1">
    <location>
        <begin position="1865"/>
        <end position="1889"/>
    </location>
</feature>
<feature type="domain" description="START" evidence="2">
    <location>
        <begin position="946"/>
        <end position="1196"/>
    </location>
</feature>
<feature type="compositionally biased region" description="Basic and acidic residues" evidence="1">
    <location>
        <begin position="1897"/>
        <end position="1923"/>
    </location>
</feature>
<feature type="compositionally biased region" description="Basic and acidic residues" evidence="1">
    <location>
        <begin position="2123"/>
        <end position="2147"/>
    </location>
</feature>
<dbReference type="InterPro" id="IPR002913">
    <property type="entry name" value="START_lipid-bd_dom"/>
</dbReference>
<feature type="region of interest" description="Disordered" evidence="1">
    <location>
        <begin position="2113"/>
        <end position="2166"/>
    </location>
</feature>
<feature type="compositionally biased region" description="Gly residues" evidence="1">
    <location>
        <begin position="2113"/>
        <end position="2122"/>
    </location>
</feature>
<dbReference type="PROSITE" id="PS50848">
    <property type="entry name" value="START"/>
    <property type="match status" value="2"/>
</dbReference>
<dbReference type="Pfam" id="PF01852">
    <property type="entry name" value="START"/>
    <property type="match status" value="1"/>
</dbReference>
<feature type="region of interest" description="Disordered" evidence="1">
    <location>
        <begin position="442"/>
        <end position="465"/>
    </location>
</feature>
<feature type="compositionally biased region" description="Gly residues" evidence="1">
    <location>
        <begin position="1225"/>
        <end position="1246"/>
    </location>
</feature>
<accession>A0A8H7XV84</accession>
<dbReference type="GO" id="GO:0008289">
    <property type="term" value="F:lipid binding"/>
    <property type="evidence" value="ECO:0007669"/>
    <property type="project" value="InterPro"/>
</dbReference>
<feature type="compositionally biased region" description="Gly residues" evidence="1">
    <location>
        <begin position="1615"/>
        <end position="1625"/>
    </location>
</feature>
<dbReference type="OrthoDB" id="196858at2759"/>
<sequence>MSDGSRLRQSWYSALNDAEAQFRQLLTSPPTEWKRLTHSTDSSPAKQKGKARATSIPELGDVVVHRNSTKSGEDVYRMVLDVPTGEEHVSLEPWKAVLTTPELRQEWDPAVEEAHLIELFDRSTRISKTNYTLGWPANPRDSVTISRAFYDATTLIDISTSLPRSPDEPAYLRPSPPYVRSNVQLFSWCIQHIQPIPPTSPNDKKSGSPGRIRLTCFWQHDLKALWGFGTSTAALTQQLATMTLSLLKTVMKRGGRVPNLVGYGNGVSVERVRYQNDREALTIDYAIIPDDEEHHELGLQGMDEVHALREHRRLTRSIECVLPSLAGWDVQVTMKGSSEEVERLPWSAHATRSSSNPLTSSTPDQVILRLTHGALTDDDAVLKVKVVIEVSGGTRGLRLNGLATKIHDLEERDPTSYTIPQKMLQDVASAVDLSIQTSSSFGTVSSGASSSNGQPMRPHPERTPAAEKSILSKVRRNYIYFSSLLQEPEAKWKRTTEARGVSITQLDSIDPTLVVYRAEATFVGVGLWDLYGAVVSPGARIYWDKQHEDGRLLEDVNELTELWHFKTKPAWPVNGRDAVVLKTVYKSPSTIHVFSFSADDPQLFPHIPPVEPNVIRTQVDLQGWAIEALSPTTTLLTLLEQSDPKGWTNKTSIPTQMINTLAGIGEFAIKCGGPPFVTRLAGSKANEIRYDHERGMFKVEYEPSASRRSTSSAAAAPQNGTSGQDEGGFPAIECEIRCDIDTWGASLDIVVDPPPQNITCLRRHRLSAEGGGLWLTLTHDSIFVDDERLLALVRRAPGKEKGLVMVNGSRIQVDVEELPEHEIKSLTRQKRVKPPRIPLDQPPVMSVVRRRKAEWTGAETETKAEENTASTSSWASAPKISSPLARFFTYYVDQATATTQQAVAAISPANAAGGPSTLDPAKPPMQYALEALAWTQQFHSQPQLPDGWTLVSDKGMIVQKKLMPEISPFIPVHKGFKVIEGVSAEELAAVITELDSRKAWDERHDSARVLESYGANARTAFVVAKGWFPFRDRGFYLASVMAREHGASYTSLSASSSSSSSSASSASASAPGVRRTASADVADQSPSTARNAIFCVSASYSPERISSSSSSFSTAKYNPHTLPLGRAYIDAWVLETLDPYTREKYAIPSARCTRLVAVDFAGSVPAAVNAMINAAMARGVGALEAYVRRDAARASVPVMRVPASGVVVSDRHGVGVGGASASETAGGGEDAGGVGTSISSGGGGGWKLRRRDENRVLIEARFDAEKRVYMSSVLVVFPPPRQARGGSARPNARREASNSTVVGVGGVGVSARDGDDADSGGDAHTHGHGQGRHITPRPSRLALNDKSSLSLSLKRSQQSLSATAHHDDDDDDDARAGQVMPGSMVVTPAPAPAPAPAIGGGTGAGADATPFPSASSSPPTSSSASARARALSPSPARNMQVQVHVRAHTTSSSSSSAVGSSSGTGSGSGLQAGLQAGLHARSLGRQSVFDMDRDRESARSRYNTHSNIDAVSPPIASPPRTMTMTMTTPVRMRQRAASSGAGVSVSYRNVHAGVGVGGGFGSGFGAGSGAGGLGASSSASSSAYALSNSNSNWAGGGAQQQQQQQQRGRTISSGAGAGVSLGVGKGKSKERETFVDLDADVARMKMKESNGISKAGEKEKVSDKDKAGEKEKENYKETEKESKSRKRKSKKRRMVVLEVVLDSRMVGRNGFRCFVGARRRGVGAAVGGGGGGGGGKAVALGVGPLTLPGQNSSANANANASSGSNADQTLGTLATTNQSLATTNQSLATTNQLQSQSQTQINVPFVTTVYTLPPAPLHSSSLVDGGGAGAGAGGGERAVRFLVRVEVEVDVDEGGEEGGLLGVEGEERSRSEKENGKESRSRSRERDDPLMGSGVRGRKEGKVVRGGESRADRKDDEKEMPHEEEQEEEDGEHQREHRGEHQGGEGREGREGGRGDMRPLWLRALRSEGLVVDFIVEGSSSPSVAAAASTSGKTTSSRAHKHAKEKEKEKEKVWVNGVPQSVFGEKESLGMIVRDEVGVGGIGGFGGFGEDVLVRIPNEYEAMLPEELRVPVGIARDLLVSPTQPAPPLIAGQSSSSSAELLANVLATSGSGSGGGVEGGVLGEERGKAGGKDSEVGKGKGGDETKSELGQGRAGEVSAVQQASGGGDGSVLGTGGFLGFWNPLVMRFGVSAGMGRVPVLPGTDVKMPVVPEAAGEEKKKEEEEGKKKKEMETLEGGSAATNAEVETNAGGSATALATMGGAGEEQRSSRVYTLSTLVFVGLIAFLMGSLLRSLLSPADFIYVVTDLGAAEEAAVGTEGEGGLVGWREIRRLLEIKYLVGGWDFQVAVVRRH</sequence>
<dbReference type="EMBL" id="JAFIQS010000008">
    <property type="protein sequence ID" value="KAG5166260.1"/>
    <property type="molecule type" value="Genomic_DNA"/>
</dbReference>
<feature type="compositionally biased region" description="Low complexity" evidence="1">
    <location>
        <begin position="1599"/>
        <end position="1614"/>
    </location>
</feature>
<feature type="compositionally biased region" description="Low complexity" evidence="1">
    <location>
        <begin position="1981"/>
        <end position="1997"/>
    </location>
</feature>
<feature type="compositionally biased region" description="Basic residues" evidence="1">
    <location>
        <begin position="1683"/>
        <end position="1692"/>
    </location>
</feature>
<gene>
    <name evidence="3" type="ORF">JR316_008343</name>
</gene>
<comment type="caution">
    <text evidence="3">The sequence shown here is derived from an EMBL/GenBank/DDBJ whole genome shotgun (WGS) entry which is preliminary data.</text>
</comment>
<proteinExistence type="predicted"/>
<name>A0A8H7XV84_PSICU</name>
<organism evidence="3">
    <name type="scientific">Psilocybe cubensis</name>
    <name type="common">Psychedelic mushroom</name>
    <name type="synonym">Stropharia cubensis</name>
    <dbReference type="NCBI Taxonomy" id="181762"/>
    <lineage>
        <taxon>Eukaryota</taxon>
        <taxon>Fungi</taxon>
        <taxon>Dikarya</taxon>
        <taxon>Basidiomycota</taxon>
        <taxon>Agaricomycotina</taxon>
        <taxon>Agaricomycetes</taxon>
        <taxon>Agaricomycetidae</taxon>
        <taxon>Agaricales</taxon>
        <taxon>Agaricineae</taxon>
        <taxon>Strophariaceae</taxon>
        <taxon>Psilocybe</taxon>
    </lineage>
</organism>
<dbReference type="Gene3D" id="3.30.530.20">
    <property type="match status" value="3"/>
</dbReference>
<feature type="region of interest" description="Disordered" evidence="1">
    <location>
        <begin position="2212"/>
        <end position="2237"/>
    </location>
</feature>
<dbReference type="InterPro" id="IPR051213">
    <property type="entry name" value="START_lipid_transfer"/>
</dbReference>
<dbReference type="CDD" id="cd00177">
    <property type="entry name" value="START"/>
    <property type="match status" value="1"/>
</dbReference>
<feature type="domain" description="START" evidence="2">
    <location>
        <begin position="492"/>
        <end position="660"/>
    </location>
</feature>
<feature type="region of interest" description="Disordered" evidence="1">
    <location>
        <begin position="1218"/>
        <end position="1246"/>
    </location>
</feature>
<dbReference type="SUPFAM" id="SSF55961">
    <property type="entry name" value="Bet v1-like"/>
    <property type="match status" value="3"/>
</dbReference>
<feature type="compositionally biased region" description="Low complexity" evidence="1">
    <location>
        <begin position="1449"/>
        <end position="1461"/>
    </location>
</feature>
<feature type="compositionally biased region" description="Low complexity" evidence="1">
    <location>
        <begin position="1346"/>
        <end position="1361"/>
    </location>
</feature>
<feature type="region of interest" description="Disordered" evidence="1">
    <location>
        <begin position="1853"/>
        <end position="1955"/>
    </location>
</feature>
<dbReference type="GO" id="GO:0005737">
    <property type="term" value="C:cytoplasm"/>
    <property type="evidence" value="ECO:0007669"/>
    <property type="project" value="UniProtKB-ARBA"/>
</dbReference>
<feature type="region of interest" description="Disordered" evidence="1">
    <location>
        <begin position="1593"/>
        <end position="1625"/>
    </location>
</feature>
<evidence type="ECO:0000259" key="2">
    <source>
        <dbReference type="PROSITE" id="PS50848"/>
    </source>
</evidence>
<evidence type="ECO:0000313" key="3">
    <source>
        <dbReference type="EMBL" id="KAG5166260.1"/>
    </source>
</evidence>
<dbReference type="PANTHER" id="PTHR19308">
    <property type="entry name" value="PHOSPHATIDYLCHOLINE TRANSFER PROTEIN"/>
    <property type="match status" value="1"/>
</dbReference>
<feature type="compositionally biased region" description="Basic and acidic residues" evidence="1">
    <location>
        <begin position="1932"/>
        <end position="1955"/>
    </location>
</feature>
<feature type="compositionally biased region" description="Basic and acidic residues" evidence="1">
    <location>
        <begin position="2215"/>
        <end position="2232"/>
    </location>
</feature>
<feature type="compositionally biased region" description="Basic and acidic residues" evidence="1">
    <location>
        <begin position="1655"/>
        <end position="1682"/>
    </location>
</feature>